<dbReference type="Proteomes" id="UP000440578">
    <property type="component" value="Unassembled WGS sequence"/>
</dbReference>
<evidence type="ECO:0000313" key="4">
    <source>
        <dbReference type="Proteomes" id="UP000440578"/>
    </source>
</evidence>
<sequence>MAPATVTILLWAFLAVGAAWVGPAAVGGRFFATRSEPACGFVAGVIGLGSCGQLEDVYQGLVTADNSFPFQLLRGIGSGTASNTGFSNGGVNVTDIDNITLTNNDDDTLTNSAPITITNSPTNTNEAMQTSMDTTTTTNEDNSMNTNNGGDNTNTNTNTNP</sequence>
<feature type="chain" id="PRO_5025500692" evidence="2">
    <location>
        <begin position="19"/>
        <end position="161"/>
    </location>
</feature>
<comment type="caution">
    <text evidence="3">The sequence shown here is derived from an EMBL/GenBank/DDBJ whole genome shotgun (WGS) entry which is preliminary data.</text>
</comment>
<dbReference type="AlphaFoldDB" id="A0A6A4WWY0"/>
<keyword evidence="2" id="KW-0732">Signal</keyword>
<feature type="region of interest" description="Disordered" evidence="1">
    <location>
        <begin position="112"/>
        <end position="161"/>
    </location>
</feature>
<evidence type="ECO:0000256" key="2">
    <source>
        <dbReference type="SAM" id="SignalP"/>
    </source>
</evidence>
<proteinExistence type="predicted"/>
<evidence type="ECO:0000256" key="1">
    <source>
        <dbReference type="SAM" id="MobiDB-lite"/>
    </source>
</evidence>
<organism evidence="3 4">
    <name type="scientific">Amphibalanus amphitrite</name>
    <name type="common">Striped barnacle</name>
    <name type="synonym">Balanus amphitrite</name>
    <dbReference type="NCBI Taxonomy" id="1232801"/>
    <lineage>
        <taxon>Eukaryota</taxon>
        <taxon>Metazoa</taxon>
        <taxon>Ecdysozoa</taxon>
        <taxon>Arthropoda</taxon>
        <taxon>Crustacea</taxon>
        <taxon>Multicrustacea</taxon>
        <taxon>Cirripedia</taxon>
        <taxon>Thoracica</taxon>
        <taxon>Thoracicalcarea</taxon>
        <taxon>Balanomorpha</taxon>
        <taxon>Balanoidea</taxon>
        <taxon>Balanidae</taxon>
        <taxon>Amphibalaninae</taxon>
        <taxon>Amphibalanus</taxon>
    </lineage>
</organism>
<reference evidence="3 4" key="1">
    <citation type="submission" date="2019-07" db="EMBL/GenBank/DDBJ databases">
        <title>Draft genome assembly of a fouling barnacle, Amphibalanus amphitrite (Darwin, 1854): The first reference genome for Thecostraca.</title>
        <authorList>
            <person name="Kim W."/>
        </authorList>
    </citation>
    <scope>NUCLEOTIDE SEQUENCE [LARGE SCALE GENOMIC DNA]</scope>
    <source>
        <strain evidence="3">SNU_AA5</strain>
        <tissue evidence="3">Soma without cirri and trophi</tissue>
    </source>
</reference>
<evidence type="ECO:0000313" key="3">
    <source>
        <dbReference type="EMBL" id="KAF0308374.1"/>
    </source>
</evidence>
<accession>A0A6A4WWY0</accession>
<name>A0A6A4WWY0_AMPAM</name>
<feature type="signal peptide" evidence="2">
    <location>
        <begin position="1"/>
        <end position="18"/>
    </location>
</feature>
<gene>
    <name evidence="3" type="ORF">FJT64_002171</name>
</gene>
<keyword evidence="4" id="KW-1185">Reference proteome</keyword>
<dbReference type="EMBL" id="VIIS01000492">
    <property type="protein sequence ID" value="KAF0308374.1"/>
    <property type="molecule type" value="Genomic_DNA"/>
</dbReference>
<protein>
    <submittedName>
        <fullName evidence="3">Uncharacterized protein</fullName>
    </submittedName>
</protein>